<comment type="caution">
    <text evidence="4">The sequence shown here is derived from an EMBL/GenBank/DDBJ whole genome shotgun (WGS) entry which is preliminary data.</text>
</comment>
<dbReference type="PANTHER" id="PTHR10540:SF7">
    <property type="entry name" value="26S PROTEASOME NON-ATPASE REGULATORY SUBUNIT 7"/>
    <property type="match status" value="1"/>
</dbReference>
<dbReference type="InterPro" id="IPR024969">
    <property type="entry name" value="EIF3F/CSN6-like_C"/>
</dbReference>
<dbReference type="AlphaFoldDB" id="A0AAE1JH23"/>
<protein>
    <recommendedName>
        <fullName evidence="3">MPN domain-containing protein</fullName>
    </recommendedName>
</protein>
<dbReference type="InterPro" id="IPR037518">
    <property type="entry name" value="MPN"/>
</dbReference>
<evidence type="ECO:0000313" key="4">
    <source>
        <dbReference type="EMBL" id="KAK4270462.1"/>
    </source>
</evidence>
<dbReference type="Gene3D" id="3.40.140.10">
    <property type="entry name" value="Cytidine Deaminase, domain 2"/>
    <property type="match status" value="1"/>
</dbReference>
<dbReference type="PROSITE" id="PS50249">
    <property type="entry name" value="MPN"/>
    <property type="match status" value="1"/>
</dbReference>
<dbReference type="PANTHER" id="PTHR10540">
    <property type="entry name" value="EUKARYOTIC TRANSLATION INITIATION FACTOR 3 SUBUNIT F-RELATED"/>
    <property type="match status" value="1"/>
</dbReference>
<organism evidence="4 5">
    <name type="scientific">Acacia crassicarpa</name>
    <name type="common">northern wattle</name>
    <dbReference type="NCBI Taxonomy" id="499986"/>
    <lineage>
        <taxon>Eukaryota</taxon>
        <taxon>Viridiplantae</taxon>
        <taxon>Streptophyta</taxon>
        <taxon>Embryophyta</taxon>
        <taxon>Tracheophyta</taxon>
        <taxon>Spermatophyta</taxon>
        <taxon>Magnoliopsida</taxon>
        <taxon>eudicotyledons</taxon>
        <taxon>Gunneridae</taxon>
        <taxon>Pentapetalae</taxon>
        <taxon>rosids</taxon>
        <taxon>fabids</taxon>
        <taxon>Fabales</taxon>
        <taxon>Fabaceae</taxon>
        <taxon>Caesalpinioideae</taxon>
        <taxon>mimosoid clade</taxon>
        <taxon>Acacieae</taxon>
        <taxon>Acacia</taxon>
    </lineage>
</organism>
<feature type="domain" description="MPN" evidence="3">
    <location>
        <begin position="18"/>
        <end position="155"/>
    </location>
</feature>
<reference evidence="4" key="1">
    <citation type="submission" date="2023-10" db="EMBL/GenBank/DDBJ databases">
        <title>Chromosome-level genome of the transformable northern wattle, Acacia crassicarpa.</title>
        <authorList>
            <person name="Massaro I."/>
            <person name="Sinha N.R."/>
            <person name="Poethig S."/>
            <person name="Leichty A.R."/>
        </authorList>
    </citation>
    <scope>NUCLEOTIDE SEQUENCE</scope>
    <source>
        <strain evidence="4">Acra3RX</strain>
        <tissue evidence="4">Leaf</tissue>
    </source>
</reference>
<evidence type="ECO:0000259" key="3">
    <source>
        <dbReference type="PROSITE" id="PS50249"/>
    </source>
</evidence>
<dbReference type="Pfam" id="PF13012">
    <property type="entry name" value="MitMem_reg"/>
    <property type="match status" value="1"/>
</dbReference>
<evidence type="ECO:0000256" key="2">
    <source>
        <dbReference type="ARBA" id="ARBA00022942"/>
    </source>
</evidence>
<evidence type="ECO:0000313" key="5">
    <source>
        <dbReference type="Proteomes" id="UP001293593"/>
    </source>
</evidence>
<dbReference type="GO" id="GO:0043161">
    <property type="term" value="P:proteasome-mediated ubiquitin-dependent protein catabolic process"/>
    <property type="evidence" value="ECO:0007669"/>
    <property type="project" value="TreeGrafter"/>
</dbReference>
<dbReference type="InterPro" id="IPR033858">
    <property type="entry name" value="MPN_RPN7_8"/>
</dbReference>
<dbReference type="InterPro" id="IPR000555">
    <property type="entry name" value="JAMM/MPN+_dom"/>
</dbReference>
<dbReference type="Proteomes" id="UP001293593">
    <property type="component" value="Unassembled WGS sequence"/>
</dbReference>
<proteinExistence type="inferred from homology"/>
<evidence type="ECO:0000256" key="1">
    <source>
        <dbReference type="ARBA" id="ARBA00008568"/>
    </source>
</evidence>
<dbReference type="EMBL" id="JAWXYG010000006">
    <property type="protein sequence ID" value="KAK4270462.1"/>
    <property type="molecule type" value="Genomic_DNA"/>
</dbReference>
<accession>A0AAE1JH23</accession>
<keyword evidence="5" id="KW-1185">Reference proteome</keyword>
<dbReference type="SMART" id="SM00232">
    <property type="entry name" value="JAB_MPN"/>
    <property type="match status" value="1"/>
</dbReference>
<comment type="similarity">
    <text evidence="1">Belongs to the peptidase M67A family.</text>
</comment>
<dbReference type="CDD" id="cd08062">
    <property type="entry name" value="MPN_RPN7_8"/>
    <property type="match status" value="1"/>
</dbReference>
<gene>
    <name evidence="4" type="ORF">QN277_023498</name>
</gene>
<name>A0AAE1JH23_9FABA</name>
<dbReference type="GO" id="GO:0008237">
    <property type="term" value="F:metallopeptidase activity"/>
    <property type="evidence" value="ECO:0007669"/>
    <property type="project" value="InterPro"/>
</dbReference>
<dbReference type="Pfam" id="PF01398">
    <property type="entry name" value="JAB"/>
    <property type="match status" value="1"/>
</dbReference>
<dbReference type="GO" id="GO:0005838">
    <property type="term" value="C:proteasome regulatory particle"/>
    <property type="evidence" value="ECO:0007669"/>
    <property type="project" value="InterPro"/>
</dbReference>
<keyword evidence="2" id="KW-0647">Proteasome</keyword>
<sequence length="301" mass="34013">MDNVAKAPESSSIPVKNVIVHPLVLLSVADHYHRNYGDSKSPIERVVGVLLGTSFQGTVEVSNSYGVPFEEDTKDPSLWFLNCDYAEKMFSLSKKVNATEHIVGWYSTGPKLRGIDMHIHRLFHKYVPNPVLVIVDVRTTEKSLPIKAFCDVEESKKNATEIGRNVFVHVPSEIIADETEEIGIEHLLREVKHTTISTLETEVSDKLSALKELHTLLKDKICWYLGMAVTGFLPSNREILWSVQDMLNYFPDPNDPELIKALAVKTNDMMMVLFLCSILRCVIALHNLINNKIMNQELEKA</sequence>